<comment type="caution">
    <text evidence="6">The sequence shown here is derived from an EMBL/GenBank/DDBJ whole genome shotgun (WGS) entry which is preliminary data.</text>
</comment>
<dbReference type="Pfam" id="PF13589">
    <property type="entry name" value="HATPase_c_3"/>
    <property type="match status" value="1"/>
</dbReference>
<keyword evidence="2" id="KW-0547">Nucleotide-binding</keyword>
<dbReference type="SUPFAM" id="SSF55874">
    <property type="entry name" value="ATPase domain of HSP90 chaperone/DNA topoisomerase II/histidine kinase"/>
    <property type="match status" value="1"/>
</dbReference>
<gene>
    <name evidence="6" type="primary">htpG_10</name>
    <name evidence="6" type="ORF">SDC9_36541</name>
</gene>
<evidence type="ECO:0000256" key="1">
    <source>
        <dbReference type="ARBA" id="ARBA00008239"/>
    </source>
</evidence>
<dbReference type="Gene3D" id="3.30.565.10">
    <property type="entry name" value="Histidine kinase-like ATPase, C-terminal domain"/>
    <property type="match status" value="1"/>
</dbReference>
<dbReference type="InterPro" id="IPR020575">
    <property type="entry name" value="Hsp90_N"/>
</dbReference>
<name>A0A644VGT8_9ZZZZ</name>
<proteinExistence type="inferred from homology"/>
<comment type="similarity">
    <text evidence="1">Belongs to the heat shock protein 90 family.</text>
</comment>
<feature type="domain" description="HD-CE" evidence="5">
    <location>
        <begin position="47"/>
        <end position="322"/>
    </location>
</feature>
<dbReference type="GO" id="GO:0051082">
    <property type="term" value="F:unfolded protein binding"/>
    <property type="evidence" value="ECO:0007669"/>
    <property type="project" value="InterPro"/>
</dbReference>
<dbReference type="PANTHER" id="PTHR11528">
    <property type="entry name" value="HEAT SHOCK PROTEIN 90 FAMILY MEMBER"/>
    <property type="match status" value="1"/>
</dbReference>
<dbReference type="PRINTS" id="PR00775">
    <property type="entry name" value="HEATSHOCK90"/>
</dbReference>
<reference evidence="6" key="1">
    <citation type="submission" date="2019-08" db="EMBL/GenBank/DDBJ databases">
        <authorList>
            <person name="Kucharzyk K."/>
            <person name="Murdoch R.W."/>
            <person name="Higgins S."/>
            <person name="Loffler F."/>
        </authorList>
    </citation>
    <scope>NUCLEOTIDE SEQUENCE</scope>
</reference>
<dbReference type="EMBL" id="VSSQ01000305">
    <property type="protein sequence ID" value="MPL90491.1"/>
    <property type="molecule type" value="Genomic_DNA"/>
</dbReference>
<evidence type="ECO:0000313" key="6">
    <source>
        <dbReference type="EMBL" id="MPL90491.1"/>
    </source>
</evidence>
<evidence type="ECO:0000259" key="5">
    <source>
        <dbReference type="Pfam" id="PF24391"/>
    </source>
</evidence>
<dbReference type="InterPro" id="IPR001404">
    <property type="entry name" value="Hsp90_fam"/>
</dbReference>
<dbReference type="InterPro" id="IPR056471">
    <property type="entry name" value="HD-CE"/>
</dbReference>
<evidence type="ECO:0000256" key="3">
    <source>
        <dbReference type="ARBA" id="ARBA00022840"/>
    </source>
</evidence>
<dbReference type="Pfam" id="PF24391">
    <property type="entry name" value="HD-CE"/>
    <property type="match status" value="1"/>
</dbReference>
<evidence type="ECO:0000256" key="4">
    <source>
        <dbReference type="ARBA" id="ARBA00023186"/>
    </source>
</evidence>
<evidence type="ECO:0000256" key="2">
    <source>
        <dbReference type="ARBA" id="ARBA00022741"/>
    </source>
</evidence>
<dbReference type="AlphaFoldDB" id="A0A644VGT8"/>
<dbReference type="GO" id="GO:0005524">
    <property type="term" value="F:ATP binding"/>
    <property type="evidence" value="ECO:0007669"/>
    <property type="project" value="UniProtKB-KW"/>
</dbReference>
<accession>A0A644VGT8</accession>
<keyword evidence="4" id="KW-0143">Chaperone</keyword>
<protein>
    <submittedName>
        <fullName evidence="6">Chaperone protein HtpG</fullName>
    </submittedName>
</protein>
<organism evidence="6">
    <name type="scientific">bioreactor metagenome</name>
    <dbReference type="NCBI Taxonomy" id="1076179"/>
    <lineage>
        <taxon>unclassified sequences</taxon>
        <taxon>metagenomes</taxon>
        <taxon>ecological metagenomes</taxon>
    </lineage>
</organism>
<sequence length="1017" mass="118593">MLQELTTKAEKQAEKAESLGAFRKIKLLHIKDEVTKILSLIGRDGIFDEYTKHDISHIDVMLDLCEKIIPEKTQEIMQPADWLLLVLAIYFHDLGMLVTKDEFKNRENTSFASFKREILEDKWGVEYKKKILDLPQEQQDKFIYQELVRRTHGERVKYWILDEKNPDFNIDFKITKEIKELIGNLDPLFLRDLAIVCESHQLSDLEDFEKYNVSQPYGITSLEEANVFYVALILRTVDLLHITSDRTPSIEYRLISPTDPISQEEWAKQHSVKNIRPQIKKNRNQEADDSLTKDTLEVTALFQNENGFFALIAYLNYAETELVECYKLNEKAKKNHASKYEFPWRHIDDSQIIAKDFEKEQFEFVLDQNKILDLLVGHTLYNDPTVVLRELTQNAIDACRLYDYEMKQGNSDIKYSPTIKIHWNSSKRVLSVIDNGTGMDLSIIKNHLLKVGSSRYQDEKFLKSHKDFSSISRFGIGLLTCFLIADDIDLLTKTEDMDKPILLKIRKVHGKYLLKHGCNDPEHQLIANNGTSIKLHVREQVDLSDIYRHLKKWILFTECNISLIIDSKTPLSIGYKDPKDMLTQELQVQGYNIDEKQYRIVQYEDKGIILAFALRYLKYLKEWHFLEFRAARNTDNIPTGTSIEGIRIDFNTPGFDGQNFMAIANLTGKYAPRTNVARSSIENTPERTKMLNIIYSLYLKHITHQLDTLREDFSASWATTEANWLLRSLVSNGVYNKKRDTLIIDPEEFVKALNQLSCILIEKNDNREIITLNSLIELEHFWTIDCQSYESADNLIKEIKSSDKSALSIMKSIYGDENSKTSHLDVLLCLKNINHYIKNTLYKKFQVTQVLLIPEQRRLDLCWKIKKGSNWLEFDTIKTNIGYNLSEKIFVQIKEDTNINIKDYSAITSYFGFFILFGSPINAFIQELYAALDINSNEDIGIMNAIVTLVYSLFRLPSEKELSSTIEKIIEQQLDKRDNQLFYDLIFSKVNKRQLIDSILATDFNKYDTSIWYRRDF</sequence>
<dbReference type="Gene3D" id="1.10.3210.10">
    <property type="entry name" value="Hypothetical protein af1432"/>
    <property type="match status" value="1"/>
</dbReference>
<keyword evidence="3" id="KW-0067">ATP-binding</keyword>
<dbReference type="InterPro" id="IPR036890">
    <property type="entry name" value="HATPase_C_sf"/>
</dbReference>
<dbReference type="GO" id="GO:0140662">
    <property type="term" value="F:ATP-dependent protein folding chaperone"/>
    <property type="evidence" value="ECO:0007669"/>
    <property type="project" value="InterPro"/>
</dbReference>
<dbReference type="GO" id="GO:0016887">
    <property type="term" value="F:ATP hydrolysis activity"/>
    <property type="evidence" value="ECO:0007669"/>
    <property type="project" value="InterPro"/>
</dbReference>